<dbReference type="EMBL" id="CP065383">
    <property type="protein sequence ID" value="QPM68538.1"/>
    <property type="molecule type" value="Genomic_DNA"/>
</dbReference>
<keyword evidence="6 8" id="KW-1133">Transmembrane helix</keyword>
<dbReference type="Proteomes" id="UP000594463">
    <property type="component" value="Chromosome"/>
</dbReference>
<name>A0A7T1AMB5_ATRLM</name>
<sequence>MVKISKEMIILFVIFGIVLVGIAFLLGGSFYNSRNFVSMGFQIPEFGFLALAMSLAMLTGGIDLSIIGNMNLSGILAALILTNQTLLTTAGTVVTVALAILVALLFGLICGALNGILIGFIRIPAMLATIGTMLFYTGIGMAITGGRGVVGFPEVFMLFGNSRFLGLPIPLLIMFIVFALIALALELTVWGRSVYLTGNNYLAALFSGIRTKKTVILTYMIGGLMCGFSALILISRVNSARIGYGDTYLLQAILVSVMGGINPEGGSGKVLGVLVSILILQSLSSSFTLFAITPYARGLIYGLMLLIIMIVNYVYGEGSKRSLRKAKTEQ</sequence>
<feature type="transmembrane region" description="Helical" evidence="8">
    <location>
        <begin position="298"/>
        <end position="315"/>
    </location>
</feature>
<feature type="transmembrane region" description="Helical" evidence="8">
    <location>
        <begin position="93"/>
        <end position="113"/>
    </location>
</feature>
<dbReference type="RefSeq" id="WP_218111039.1">
    <property type="nucleotide sequence ID" value="NZ_CP065383.1"/>
</dbReference>
<evidence type="ECO:0000256" key="6">
    <source>
        <dbReference type="ARBA" id="ARBA00022989"/>
    </source>
</evidence>
<comment type="subcellular location">
    <subcellularLocation>
        <location evidence="1">Cell membrane</location>
        <topology evidence="1">Multi-pass membrane protein</topology>
    </subcellularLocation>
</comment>
<keyword evidence="4" id="KW-0997">Cell inner membrane</keyword>
<feature type="transmembrane region" description="Helical" evidence="8">
    <location>
        <begin position="9"/>
        <end position="30"/>
    </location>
</feature>
<evidence type="ECO:0000256" key="5">
    <source>
        <dbReference type="ARBA" id="ARBA00022692"/>
    </source>
</evidence>
<feature type="transmembrane region" description="Helical" evidence="8">
    <location>
        <begin position="216"/>
        <end position="235"/>
    </location>
</feature>
<keyword evidence="2" id="KW-0813">Transport</keyword>
<feature type="transmembrane region" description="Helical" evidence="8">
    <location>
        <begin position="36"/>
        <end position="58"/>
    </location>
</feature>
<evidence type="ECO:0000256" key="2">
    <source>
        <dbReference type="ARBA" id="ARBA00022448"/>
    </source>
</evidence>
<evidence type="ECO:0000256" key="8">
    <source>
        <dbReference type="SAM" id="Phobius"/>
    </source>
</evidence>
<feature type="transmembrane region" description="Helical" evidence="8">
    <location>
        <begin position="164"/>
        <end position="185"/>
    </location>
</feature>
<accession>A0A7T1AMB5</accession>
<reference evidence="9 10" key="1">
    <citation type="journal article" date="2021" name="Nat. Commun.">
        <title>Isolation of a member of the candidate phylum Atribacteria reveals a unique cell membrane structure.</title>
        <authorList>
            <person name="Taiki K."/>
            <person name="Nobu M.K."/>
            <person name="Kusada H."/>
            <person name="Meng X.-Y."/>
            <person name="Hosoki N."/>
            <person name="Uematsu K."/>
            <person name="Yoshioka H."/>
            <person name="Kamagata Y."/>
            <person name="Tamaki H."/>
        </authorList>
    </citation>
    <scope>NUCLEOTIDE SEQUENCE [LARGE SCALE GENOMIC DNA]</scope>
    <source>
        <strain evidence="9 10">RT761</strain>
    </source>
</reference>
<dbReference type="Pfam" id="PF02653">
    <property type="entry name" value="BPD_transp_2"/>
    <property type="match status" value="1"/>
</dbReference>
<protein>
    <submittedName>
        <fullName evidence="9">Ribose import permease protein RbsC</fullName>
    </submittedName>
</protein>
<feature type="transmembrane region" description="Helical" evidence="8">
    <location>
        <begin position="125"/>
        <end position="144"/>
    </location>
</feature>
<gene>
    <name evidence="9" type="primary">rbsC_32</name>
    <name evidence="9" type="ORF">RT761_01759</name>
</gene>
<evidence type="ECO:0000313" key="9">
    <source>
        <dbReference type="EMBL" id="QPM68538.1"/>
    </source>
</evidence>
<keyword evidence="7 8" id="KW-0472">Membrane</keyword>
<evidence type="ECO:0000256" key="7">
    <source>
        <dbReference type="ARBA" id="ARBA00023136"/>
    </source>
</evidence>
<proteinExistence type="predicted"/>
<evidence type="ECO:0000256" key="1">
    <source>
        <dbReference type="ARBA" id="ARBA00004651"/>
    </source>
</evidence>
<keyword evidence="10" id="KW-1185">Reference proteome</keyword>
<feature type="transmembrane region" description="Helical" evidence="8">
    <location>
        <begin position="270"/>
        <end position="292"/>
    </location>
</feature>
<dbReference type="GO" id="GO:0005886">
    <property type="term" value="C:plasma membrane"/>
    <property type="evidence" value="ECO:0007669"/>
    <property type="project" value="UniProtKB-SubCell"/>
</dbReference>
<evidence type="ECO:0000256" key="4">
    <source>
        <dbReference type="ARBA" id="ARBA00022519"/>
    </source>
</evidence>
<feature type="transmembrane region" description="Helical" evidence="8">
    <location>
        <begin position="70"/>
        <end position="87"/>
    </location>
</feature>
<evidence type="ECO:0000256" key="3">
    <source>
        <dbReference type="ARBA" id="ARBA00022475"/>
    </source>
</evidence>
<keyword evidence="3" id="KW-1003">Cell membrane</keyword>
<dbReference type="PANTHER" id="PTHR32196">
    <property type="entry name" value="ABC TRANSPORTER PERMEASE PROTEIN YPHD-RELATED-RELATED"/>
    <property type="match status" value="1"/>
</dbReference>
<dbReference type="KEGG" id="alam:RT761_01759"/>
<evidence type="ECO:0000313" key="10">
    <source>
        <dbReference type="Proteomes" id="UP000594463"/>
    </source>
</evidence>
<dbReference type="InterPro" id="IPR001851">
    <property type="entry name" value="ABC_transp_permease"/>
</dbReference>
<dbReference type="PANTHER" id="PTHR32196:SF21">
    <property type="entry name" value="ABC TRANSPORTER PERMEASE PROTEIN YPHD-RELATED"/>
    <property type="match status" value="1"/>
</dbReference>
<dbReference type="GO" id="GO:0022857">
    <property type="term" value="F:transmembrane transporter activity"/>
    <property type="evidence" value="ECO:0007669"/>
    <property type="project" value="InterPro"/>
</dbReference>
<organism evidence="9 10">
    <name type="scientific">Atribacter laminatus</name>
    <dbReference type="NCBI Taxonomy" id="2847778"/>
    <lineage>
        <taxon>Bacteria</taxon>
        <taxon>Pseudomonadati</taxon>
        <taxon>Atribacterota</taxon>
        <taxon>Atribacteria</taxon>
        <taxon>Atribacterales</taxon>
        <taxon>Atribacteraceae</taxon>
        <taxon>Atribacter</taxon>
    </lineage>
</organism>
<dbReference type="CDD" id="cd06579">
    <property type="entry name" value="TM_PBP1_transp_AraH_like"/>
    <property type="match status" value="1"/>
</dbReference>
<keyword evidence="5 8" id="KW-0812">Transmembrane</keyword>
<dbReference type="AlphaFoldDB" id="A0A7T1AMB5"/>
<feature type="transmembrane region" description="Helical" evidence="8">
    <location>
        <begin position="247"/>
        <end position="263"/>
    </location>
</feature>